<name>A0A8D8VRJ9_9HEMI</name>
<proteinExistence type="predicted"/>
<feature type="transmembrane region" description="Helical" evidence="2">
    <location>
        <begin position="21"/>
        <end position="40"/>
    </location>
</feature>
<evidence type="ECO:0000256" key="2">
    <source>
        <dbReference type="SAM" id="Phobius"/>
    </source>
</evidence>
<dbReference type="PANTHER" id="PTHR36694:SF11">
    <property type="entry name" value="LP21121P-RELATED"/>
    <property type="match status" value="1"/>
</dbReference>
<reference evidence="3" key="1">
    <citation type="submission" date="2021-05" db="EMBL/GenBank/DDBJ databases">
        <authorList>
            <person name="Alioto T."/>
            <person name="Alioto T."/>
            <person name="Gomez Garrido J."/>
        </authorList>
    </citation>
    <scope>NUCLEOTIDE SEQUENCE</scope>
</reference>
<accession>A0A8D8VRJ9</accession>
<dbReference type="AlphaFoldDB" id="A0A8D8VRJ9"/>
<keyword evidence="2" id="KW-0812">Transmembrane</keyword>
<feature type="transmembrane region" description="Helical" evidence="2">
    <location>
        <begin position="135"/>
        <end position="159"/>
    </location>
</feature>
<feature type="region of interest" description="Disordered" evidence="1">
    <location>
        <begin position="203"/>
        <end position="224"/>
    </location>
</feature>
<dbReference type="PANTHER" id="PTHR36694">
    <property type="entry name" value="PASIFLORA 1, ISOFORM A-RELATED"/>
    <property type="match status" value="1"/>
</dbReference>
<dbReference type="InterPro" id="IPR031720">
    <property type="entry name" value="DUF4728"/>
</dbReference>
<protein>
    <submittedName>
        <fullName evidence="3">Uncharacterized protein</fullName>
    </submittedName>
</protein>
<feature type="transmembrane region" description="Helical" evidence="2">
    <location>
        <begin position="69"/>
        <end position="94"/>
    </location>
</feature>
<dbReference type="EMBL" id="HBUF01075868">
    <property type="protein sequence ID" value="CAG6631084.1"/>
    <property type="molecule type" value="Transcribed_RNA"/>
</dbReference>
<dbReference type="Pfam" id="PF15860">
    <property type="entry name" value="DUF4728"/>
    <property type="match status" value="1"/>
</dbReference>
<feature type="transmembrane region" description="Helical" evidence="2">
    <location>
        <begin position="101"/>
        <end position="123"/>
    </location>
</feature>
<dbReference type="EMBL" id="HBUF01417163">
    <property type="protein sequence ID" value="CAG6740108.1"/>
    <property type="molecule type" value="Transcribed_RNA"/>
</dbReference>
<keyword evidence="2" id="KW-1133">Transmembrane helix</keyword>
<keyword evidence="2" id="KW-0472">Membrane</keyword>
<sequence>MAILSSCCCYKSLRKGSYASAIYTLIYFSITLLLMVQFFFEEEAYYSGKHPVPTSISFLEPEVISHTTMVFHLLIMLSSLCGVITSAVLIFAIYSDIKVFLIPWILTVFMAIIIELAHTVYLISLPSTTFRPVTAFTFTVAFFTFCLNSYSLMCVISLYQEYKVGRGTAHYETVARLAAMQHMAAIQATATATSVLSTKRNVTYHVSPPRSPDEGGGARKNSAPRKHVQFISAHPQHGGGGGRKDEEKLHAHWSVAEPSVSDNDSSMQSSTEQTPVWVTGDMVQHGTPCQVHDLAPLLRTNGVQSSRAMPFVTDL</sequence>
<organism evidence="3">
    <name type="scientific">Cacopsylla melanoneura</name>
    <dbReference type="NCBI Taxonomy" id="428564"/>
    <lineage>
        <taxon>Eukaryota</taxon>
        <taxon>Metazoa</taxon>
        <taxon>Ecdysozoa</taxon>
        <taxon>Arthropoda</taxon>
        <taxon>Hexapoda</taxon>
        <taxon>Insecta</taxon>
        <taxon>Pterygota</taxon>
        <taxon>Neoptera</taxon>
        <taxon>Paraneoptera</taxon>
        <taxon>Hemiptera</taxon>
        <taxon>Sternorrhyncha</taxon>
        <taxon>Psylloidea</taxon>
        <taxon>Psyllidae</taxon>
        <taxon>Psyllinae</taxon>
        <taxon>Cacopsylla</taxon>
    </lineage>
</organism>
<evidence type="ECO:0000313" key="3">
    <source>
        <dbReference type="EMBL" id="CAG6631084.1"/>
    </source>
</evidence>
<evidence type="ECO:0000256" key="1">
    <source>
        <dbReference type="SAM" id="MobiDB-lite"/>
    </source>
</evidence>